<comment type="subcellular location">
    <subcellularLocation>
        <location evidence="1">Cell membrane</location>
        <topology evidence="1">Multi-pass membrane protein</topology>
    </subcellularLocation>
</comment>
<evidence type="ECO:0000256" key="10">
    <source>
        <dbReference type="SAM" id="Phobius"/>
    </source>
</evidence>
<evidence type="ECO:0000256" key="9">
    <source>
        <dbReference type="ARBA" id="ARBA00047594"/>
    </source>
</evidence>
<evidence type="ECO:0000256" key="5">
    <source>
        <dbReference type="ARBA" id="ARBA00022801"/>
    </source>
</evidence>
<dbReference type="EMBL" id="CP038017">
    <property type="protein sequence ID" value="QIV94986.1"/>
    <property type="molecule type" value="Genomic_DNA"/>
</dbReference>
<evidence type="ECO:0000256" key="7">
    <source>
        <dbReference type="ARBA" id="ARBA00023136"/>
    </source>
</evidence>
<evidence type="ECO:0000256" key="6">
    <source>
        <dbReference type="ARBA" id="ARBA00022989"/>
    </source>
</evidence>
<evidence type="ECO:0000259" key="11">
    <source>
        <dbReference type="SMART" id="SM00014"/>
    </source>
</evidence>
<feature type="transmembrane region" description="Helical" evidence="10">
    <location>
        <begin position="161"/>
        <end position="179"/>
    </location>
</feature>
<gene>
    <name evidence="12" type="ORF">E3E15_06355</name>
</gene>
<feature type="transmembrane region" description="Helical" evidence="10">
    <location>
        <begin position="185"/>
        <end position="202"/>
    </location>
</feature>
<keyword evidence="6 10" id="KW-1133">Transmembrane helix</keyword>
<keyword evidence="3" id="KW-1003">Cell membrane</keyword>
<dbReference type="Proteomes" id="UP000503320">
    <property type="component" value="Chromosome"/>
</dbReference>
<dbReference type="Pfam" id="PF01569">
    <property type="entry name" value="PAP2"/>
    <property type="match status" value="1"/>
</dbReference>
<accession>A0A6M3HZ78</accession>
<evidence type="ECO:0000313" key="13">
    <source>
        <dbReference type="Proteomes" id="UP000503320"/>
    </source>
</evidence>
<dbReference type="SUPFAM" id="SSF48317">
    <property type="entry name" value="Acid phosphatase/Vanadium-dependent haloperoxidase"/>
    <property type="match status" value="1"/>
</dbReference>
<dbReference type="SMART" id="SM00014">
    <property type="entry name" value="acidPPc"/>
    <property type="match status" value="1"/>
</dbReference>
<dbReference type="EC" id="3.6.1.27" evidence="2"/>
<evidence type="ECO:0000313" key="12">
    <source>
        <dbReference type="EMBL" id="QIV94986.1"/>
    </source>
</evidence>
<dbReference type="InterPro" id="IPR036938">
    <property type="entry name" value="PAP2/HPO_sf"/>
</dbReference>
<dbReference type="GO" id="GO:0050380">
    <property type="term" value="F:undecaprenyl-diphosphatase activity"/>
    <property type="evidence" value="ECO:0007669"/>
    <property type="project" value="UniProtKB-EC"/>
</dbReference>
<dbReference type="GO" id="GO:0005886">
    <property type="term" value="C:plasma membrane"/>
    <property type="evidence" value="ECO:0007669"/>
    <property type="project" value="UniProtKB-SubCell"/>
</dbReference>
<evidence type="ECO:0000256" key="2">
    <source>
        <dbReference type="ARBA" id="ARBA00012374"/>
    </source>
</evidence>
<sequence>MKYLDLKLIKLTGLYGILTLVLATLSYNFLDIKIVNLIHTKDFFGAGISSVATMFSKIFSTKVWTVIAISATILCIFKYIKSKEPSIKIYTLSLSLILASIVASIVKIILARYRPEMLILDNNYGFHFFSLKKMFNSMPSGHTTLSFAGLLAFANFFNKKYITAVAILLACFVAISRVIILDHYISDVLIAAYIGVFSYLWAKTFVEAQANYKSDF</sequence>
<dbReference type="PANTHER" id="PTHR14969:SF62">
    <property type="entry name" value="DECAPRENYLPHOSPHORYL-5-PHOSPHORIBOSE PHOSPHATASE RV3807C-RELATED"/>
    <property type="match status" value="1"/>
</dbReference>
<dbReference type="PANTHER" id="PTHR14969">
    <property type="entry name" value="SPHINGOSINE-1-PHOSPHATE PHOSPHOHYDROLASE"/>
    <property type="match status" value="1"/>
</dbReference>
<keyword evidence="5" id="KW-0378">Hydrolase</keyword>
<dbReference type="KEGG" id="afri:E3E15_06355"/>
<evidence type="ECO:0000256" key="3">
    <source>
        <dbReference type="ARBA" id="ARBA00022475"/>
    </source>
</evidence>
<feature type="transmembrane region" description="Helical" evidence="10">
    <location>
        <begin position="92"/>
        <end position="114"/>
    </location>
</feature>
<evidence type="ECO:0000256" key="4">
    <source>
        <dbReference type="ARBA" id="ARBA00022692"/>
    </source>
</evidence>
<dbReference type="RefSeq" id="WP_172107028.1">
    <property type="nucleotide sequence ID" value="NZ_CP038017.1"/>
</dbReference>
<reference evidence="12 13" key="1">
    <citation type="submission" date="2019-03" db="EMBL/GenBank/DDBJ databases">
        <title>Complete Genome Sequence of Allofrancisella frigidaquae Strain SYSU 10HL1970 Isolated from Water-Cooling Systems in China.</title>
        <authorList>
            <person name="Ohrman C."/>
            <person name="Uneklint I."/>
            <person name="Sjodin A."/>
        </authorList>
    </citation>
    <scope>NUCLEOTIDE SEQUENCE [LARGE SCALE GENOMIC DNA]</scope>
    <source>
        <strain evidence="12 13">SYSU 10HL1970</strain>
    </source>
</reference>
<keyword evidence="4 10" id="KW-0812">Transmembrane</keyword>
<dbReference type="InterPro" id="IPR000326">
    <property type="entry name" value="PAP2/HPO"/>
</dbReference>
<feature type="domain" description="Phosphatidic acid phosphatase type 2/haloperoxidase" evidence="11">
    <location>
        <begin position="88"/>
        <end position="203"/>
    </location>
</feature>
<evidence type="ECO:0000256" key="8">
    <source>
        <dbReference type="ARBA" id="ARBA00032707"/>
    </source>
</evidence>
<name>A0A6M3HZ78_9GAMM</name>
<protein>
    <recommendedName>
        <fullName evidence="2">undecaprenyl-diphosphate phosphatase</fullName>
        <ecNumber evidence="2">3.6.1.27</ecNumber>
    </recommendedName>
    <alternativeName>
        <fullName evidence="8">Undecaprenyl pyrophosphate phosphatase</fullName>
    </alternativeName>
</protein>
<feature type="transmembrane region" description="Helical" evidence="10">
    <location>
        <begin position="134"/>
        <end position="154"/>
    </location>
</feature>
<feature type="transmembrane region" description="Helical" evidence="10">
    <location>
        <begin position="63"/>
        <end position="80"/>
    </location>
</feature>
<dbReference type="AlphaFoldDB" id="A0A6M3HZ78"/>
<keyword evidence="13" id="KW-1185">Reference proteome</keyword>
<organism evidence="12 13">
    <name type="scientific">Allofrancisella frigidaquae</name>
    <dbReference type="NCBI Taxonomy" id="1085644"/>
    <lineage>
        <taxon>Bacteria</taxon>
        <taxon>Pseudomonadati</taxon>
        <taxon>Pseudomonadota</taxon>
        <taxon>Gammaproteobacteria</taxon>
        <taxon>Thiotrichales</taxon>
        <taxon>Francisellaceae</taxon>
        <taxon>Allofrancisella</taxon>
    </lineage>
</organism>
<comment type="catalytic activity">
    <reaction evidence="9">
        <text>di-trans,octa-cis-undecaprenyl diphosphate + H2O = di-trans,octa-cis-undecaprenyl phosphate + phosphate + H(+)</text>
        <dbReference type="Rhea" id="RHEA:28094"/>
        <dbReference type="ChEBI" id="CHEBI:15377"/>
        <dbReference type="ChEBI" id="CHEBI:15378"/>
        <dbReference type="ChEBI" id="CHEBI:43474"/>
        <dbReference type="ChEBI" id="CHEBI:58405"/>
        <dbReference type="ChEBI" id="CHEBI:60392"/>
        <dbReference type="EC" id="3.6.1.27"/>
    </reaction>
</comment>
<proteinExistence type="predicted"/>
<keyword evidence="7 10" id="KW-0472">Membrane</keyword>
<evidence type="ECO:0000256" key="1">
    <source>
        <dbReference type="ARBA" id="ARBA00004651"/>
    </source>
</evidence>
<feature type="transmembrane region" description="Helical" evidence="10">
    <location>
        <begin position="12"/>
        <end position="30"/>
    </location>
</feature>
<dbReference type="Gene3D" id="1.20.144.10">
    <property type="entry name" value="Phosphatidic acid phosphatase type 2/haloperoxidase"/>
    <property type="match status" value="2"/>
</dbReference>